<evidence type="ECO:0000313" key="2">
    <source>
        <dbReference type="Proteomes" id="UP000499080"/>
    </source>
</evidence>
<evidence type="ECO:0000313" key="1">
    <source>
        <dbReference type="EMBL" id="GBN93937.1"/>
    </source>
</evidence>
<feature type="non-terminal residue" evidence="1">
    <location>
        <position position="1"/>
    </location>
</feature>
<proteinExistence type="predicted"/>
<reference evidence="1 2" key="1">
    <citation type="journal article" date="2019" name="Sci. Rep.">
        <title>Orb-weaving spider Araneus ventricosus genome elucidates the spidroin gene catalogue.</title>
        <authorList>
            <person name="Kono N."/>
            <person name="Nakamura H."/>
            <person name="Ohtoshi R."/>
            <person name="Moran D.A.P."/>
            <person name="Shinohara A."/>
            <person name="Yoshida Y."/>
            <person name="Fujiwara M."/>
            <person name="Mori M."/>
            <person name="Tomita M."/>
            <person name="Arakawa K."/>
        </authorList>
    </citation>
    <scope>NUCLEOTIDE SEQUENCE [LARGE SCALE GENOMIC DNA]</scope>
</reference>
<organism evidence="1 2">
    <name type="scientific">Araneus ventricosus</name>
    <name type="common">Orbweaver spider</name>
    <name type="synonym">Epeira ventricosa</name>
    <dbReference type="NCBI Taxonomy" id="182803"/>
    <lineage>
        <taxon>Eukaryota</taxon>
        <taxon>Metazoa</taxon>
        <taxon>Ecdysozoa</taxon>
        <taxon>Arthropoda</taxon>
        <taxon>Chelicerata</taxon>
        <taxon>Arachnida</taxon>
        <taxon>Araneae</taxon>
        <taxon>Araneomorphae</taxon>
        <taxon>Entelegynae</taxon>
        <taxon>Araneoidea</taxon>
        <taxon>Araneidae</taxon>
        <taxon>Araneus</taxon>
    </lineage>
</organism>
<dbReference type="Proteomes" id="UP000499080">
    <property type="component" value="Unassembled WGS sequence"/>
</dbReference>
<keyword evidence="2" id="KW-1185">Reference proteome</keyword>
<accession>A0A4Y2T088</accession>
<protein>
    <submittedName>
        <fullName evidence="1">Uncharacterized protein</fullName>
    </submittedName>
</protein>
<gene>
    <name evidence="1" type="ORF">AVEN_251361_1</name>
</gene>
<dbReference type="EMBL" id="BGPR01025211">
    <property type="protein sequence ID" value="GBN93937.1"/>
    <property type="molecule type" value="Genomic_DNA"/>
</dbReference>
<name>A0A4Y2T088_ARAVE</name>
<dbReference type="AlphaFoldDB" id="A0A4Y2T088"/>
<sequence>KGIESQHADDTDDNYIHGICGQCEEKFFCETSPSYDEDLSSSYDLEFDCFNVDSTDCEDMKHIRMDAKVNFTNLNELTYPSLL</sequence>
<comment type="caution">
    <text evidence="1">The sequence shown here is derived from an EMBL/GenBank/DDBJ whole genome shotgun (WGS) entry which is preliminary data.</text>
</comment>